<proteinExistence type="predicted"/>
<dbReference type="EnsemblPlants" id="evm.model.06.149">
    <property type="protein sequence ID" value="cds.evm.model.06.149"/>
    <property type="gene ID" value="evm.TU.06.149"/>
</dbReference>
<feature type="compositionally biased region" description="Polar residues" evidence="1">
    <location>
        <begin position="196"/>
        <end position="212"/>
    </location>
</feature>
<keyword evidence="3" id="KW-1185">Reference proteome</keyword>
<dbReference type="EMBL" id="UZAU01000554">
    <property type="status" value="NOT_ANNOTATED_CDS"/>
    <property type="molecule type" value="Genomic_DNA"/>
</dbReference>
<feature type="compositionally biased region" description="Acidic residues" evidence="1">
    <location>
        <begin position="15"/>
        <end position="32"/>
    </location>
</feature>
<organism evidence="2 3">
    <name type="scientific">Cannabis sativa</name>
    <name type="common">Hemp</name>
    <name type="synonym">Marijuana</name>
    <dbReference type="NCBI Taxonomy" id="3483"/>
    <lineage>
        <taxon>Eukaryota</taxon>
        <taxon>Viridiplantae</taxon>
        <taxon>Streptophyta</taxon>
        <taxon>Embryophyta</taxon>
        <taxon>Tracheophyta</taxon>
        <taxon>Spermatophyta</taxon>
        <taxon>Magnoliopsida</taxon>
        <taxon>eudicotyledons</taxon>
        <taxon>Gunneridae</taxon>
        <taxon>Pentapetalae</taxon>
        <taxon>rosids</taxon>
        <taxon>fabids</taxon>
        <taxon>Rosales</taxon>
        <taxon>Cannabaceae</taxon>
        <taxon>Cannabis</taxon>
    </lineage>
</organism>
<dbReference type="Proteomes" id="UP000596661">
    <property type="component" value="Chromosome 6"/>
</dbReference>
<feature type="compositionally biased region" description="Polar residues" evidence="1">
    <location>
        <begin position="70"/>
        <end position="80"/>
    </location>
</feature>
<dbReference type="AlphaFoldDB" id="A0A803PUQ8"/>
<sequence>MEKMMAHFQARLDDLEKDSEEDTSILLVDEDDRASPVDVGPSTPTKDKGKGKVGELQNKISPSPPRKGMNLTNQPLQMQKATDDSGLGHPFAPKGQVAPKRPGTKVPKPKGRKNCPSDSVNQDVRIEEQFSKDSWSTVNLRRHLDAKYKKAKGEKVMPRGNDLRNHLNDKVCRRDLPDSDTKRLEEQIATLTKHVQNKVGPSQSRKMRTQNFLLGRSQKPH</sequence>
<evidence type="ECO:0000256" key="1">
    <source>
        <dbReference type="SAM" id="MobiDB-lite"/>
    </source>
</evidence>
<feature type="region of interest" description="Disordered" evidence="1">
    <location>
        <begin position="1"/>
        <end position="122"/>
    </location>
</feature>
<evidence type="ECO:0000313" key="3">
    <source>
        <dbReference type="Proteomes" id="UP000596661"/>
    </source>
</evidence>
<name>A0A803PUQ8_CANSA</name>
<protein>
    <submittedName>
        <fullName evidence="2">Uncharacterized protein</fullName>
    </submittedName>
</protein>
<feature type="compositionally biased region" description="Basic and acidic residues" evidence="1">
    <location>
        <begin position="1"/>
        <end position="14"/>
    </location>
</feature>
<reference evidence="2" key="1">
    <citation type="submission" date="2018-11" db="EMBL/GenBank/DDBJ databases">
        <authorList>
            <person name="Grassa J C."/>
        </authorList>
    </citation>
    <scope>NUCLEOTIDE SEQUENCE [LARGE SCALE GENOMIC DNA]</scope>
</reference>
<dbReference type="Gramene" id="evm.model.06.149">
    <property type="protein sequence ID" value="cds.evm.model.06.149"/>
    <property type="gene ID" value="evm.TU.06.149"/>
</dbReference>
<evidence type="ECO:0000313" key="2">
    <source>
        <dbReference type="EnsemblPlants" id="cds.evm.model.06.149"/>
    </source>
</evidence>
<accession>A0A803PUQ8</accession>
<feature type="region of interest" description="Disordered" evidence="1">
    <location>
        <begin position="196"/>
        <end position="221"/>
    </location>
</feature>
<reference evidence="2" key="2">
    <citation type="submission" date="2021-03" db="UniProtKB">
        <authorList>
            <consortium name="EnsemblPlants"/>
        </authorList>
    </citation>
    <scope>IDENTIFICATION</scope>
</reference>